<name>A0A0A9DAR9_ARUDO</name>
<proteinExistence type="predicted"/>
<reference evidence="1" key="1">
    <citation type="submission" date="2014-09" db="EMBL/GenBank/DDBJ databases">
        <authorList>
            <person name="Magalhaes I.L.F."/>
            <person name="Oliveira U."/>
            <person name="Santos F.R."/>
            <person name="Vidigal T.H.D.A."/>
            <person name="Brescovit A.D."/>
            <person name="Santos A.J."/>
        </authorList>
    </citation>
    <scope>NUCLEOTIDE SEQUENCE</scope>
    <source>
        <tissue evidence="1">Shoot tissue taken approximately 20 cm above the soil surface</tissue>
    </source>
</reference>
<dbReference type="AlphaFoldDB" id="A0A0A9DAR9"/>
<evidence type="ECO:0000313" key="1">
    <source>
        <dbReference type="EMBL" id="JAD85644.1"/>
    </source>
</evidence>
<sequence length="45" mass="5191">MLHPSMQVISLHYSLCLASLSMMENSTQHLLKVRLSFLFQVLELT</sequence>
<dbReference type="EMBL" id="GBRH01212251">
    <property type="protein sequence ID" value="JAD85644.1"/>
    <property type="molecule type" value="Transcribed_RNA"/>
</dbReference>
<protein>
    <submittedName>
        <fullName evidence="1">Uncharacterized protein</fullName>
    </submittedName>
</protein>
<reference evidence="1" key="2">
    <citation type="journal article" date="2015" name="Data Brief">
        <title>Shoot transcriptome of the giant reed, Arundo donax.</title>
        <authorList>
            <person name="Barrero R.A."/>
            <person name="Guerrero F.D."/>
            <person name="Moolhuijzen P."/>
            <person name="Goolsby J.A."/>
            <person name="Tidwell J."/>
            <person name="Bellgard S.E."/>
            <person name="Bellgard M.I."/>
        </authorList>
    </citation>
    <scope>NUCLEOTIDE SEQUENCE</scope>
    <source>
        <tissue evidence="1">Shoot tissue taken approximately 20 cm above the soil surface</tissue>
    </source>
</reference>
<organism evidence="1">
    <name type="scientific">Arundo donax</name>
    <name type="common">Giant reed</name>
    <name type="synonym">Donax arundinaceus</name>
    <dbReference type="NCBI Taxonomy" id="35708"/>
    <lineage>
        <taxon>Eukaryota</taxon>
        <taxon>Viridiplantae</taxon>
        <taxon>Streptophyta</taxon>
        <taxon>Embryophyta</taxon>
        <taxon>Tracheophyta</taxon>
        <taxon>Spermatophyta</taxon>
        <taxon>Magnoliopsida</taxon>
        <taxon>Liliopsida</taxon>
        <taxon>Poales</taxon>
        <taxon>Poaceae</taxon>
        <taxon>PACMAD clade</taxon>
        <taxon>Arundinoideae</taxon>
        <taxon>Arundineae</taxon>
        <taxon>Arundo</taxon>
    </lineage>
</organism>
<accession>A0A0A9DAR9</accession>